<keyword evidence="3" id="KW-1185">Reference proteome</keyword>
<dbReference type="InterPro" id="IPR003753">
    <property type="entry name" value="Exonuc_VII_L"/>
</dbReference>
<evidence type="ECO:0000313" key="3">
    <source>
        <dbReference type="Proteomes" id="UP000199206"/>
    </source>
</evidence>
<evidence type="ECO:0000313" key="2">
    <source>
        <dbReference type="EMBL" id="SEN77475.1"/>
    </source>
</evidence>
<gene>
    <name evidence="2" type="ORF">SAMN05192583_3544</name>
</gene>
<dbReference type="Proteomes" id="UP000199206">
    <property type="component" value="Unassembled WGS sequence"/>
</dbReference>
<proteinExistence type="predicted"/>
<dbReference type="GO" id="GO:0006308">
    <property type="term" value="P:DNA catabolic process"/>
    <property type="evidence" value="ECO:0007669"/>
    <property type="project" value="InterPro"/>
</dbReference>
<dbReference type="PANTHER" id="PTHR30008:SF0">
    <property type="entry name" value="EXODEOXYRIBONUCLEASE 7 LARGE SUBUNIT"/>
    <property type="match status" value="1"/>
</dbReference>
<dbReference type="PANTHER" id="PTHR30008">
    <property type="entry name" value="EXODEOXYRIBONUCLEASE 7 LARGE SUBUNIT"/>
    <property type="match status" value="1"/>
</dbReference>
<protein>
    <submittedName>
        <fullName evidence="2">Exodeoxyribonuclease VII large subunit</fullName>
    </submittedName>
</protein>
<dbReference type="Pfam" id="PF02601">
    <property type="entry name" value="Exonuc_VII_L"/>
    <property type="match status" value="1"/>
</dbReference>
<dbReference type="EMBL" id="FOCF01000012">
    <property type="protein sequence ID" value="SEN77475.1"/>
    <property type="molecule type" value="Genomic_DNA"/>
</dbReference>
<name>A0A1H8JAL6_9SPHN</name>
<accession>A0A1H8JAL6</accession>
<feature type="domain" description="Exonuclease VII large subunit C-terminal" evidence="1">
    <location>
        <begin position="147"/>
        <end position="421"/>
    </location>
</feature>
<dbReference type="RefSeq" id="WP_093667038.1">
    <property type="nucleotide sequence ID" value="NZ_FOCF01000012.1"/>
</dbReference>
<sequence length="585" mass="63591">MLETEPLTIDPAARNSSVGLKAYLDGVAAVVKRVPAAWVRCELHALKVSERFTRMEFIEVDSDGKQIAKVQGGCWPAVWHRIDEEFRGAGLALEAGSQVLVKLQSNLHPTFGFQIVVTDIDLTFALGDLNARMHSIRKHLQEAGIWNQNRSLPQPADFVRVSVIAPAGAAGLGDFRATADRLSSAGLAEFVYLEVPFQTRDAPARIVAALRDIYRSCSAEETRHCAVAIIRGGGASADLAWLVDQKLAEAICRMNVPVMTGIGHERDRNLLDEIACIPCDTPSKVVEHIRSTITRAALDGQRAQEAIRTHAAQIVNRHDTAIALARTAIDRDARETVRLAETTVRVTATALQPGARALLDNTQAAVTSARTAIDRHAQDTVRLAETTIRTTATGLEPGARAFLDETHAAVTAAMERTRAGSRQRRELAANAVHNLQRSMTRTVEAAIRPLELGTGKALSEIRTRLDAVPQSASDKVTRVHRQIADDAERSVRLLSEKITSLGQQAIQDAKRGLDDCQSAIAIIRERAETLHPRTVLAAGYTILRDQAGEPLTGIAAVRMADLVTAEMRDGTTQLRSTDQQGDKPE</sequence>
<reference evidence="3" key="1">
    <citation type="submission" date="2016-10" db="EMBL/GenBank/DDBJ databases">
        <authorList>
            <person name="Varghese N."/>
            <person name="Submissions S."/>
        </authorList>
    </citation>
    <scope>NUCLEOTIDE SEQUENCE [LARGE SCALE GENOMIC DNA]</scope>
    <source>
        <strain evidence="3">S6-262</strain>
    </source>
</reference>
<dbReference type="GO" id="GO:0009318">
    <property type="term" value="C:exodeoxyribonuclease VII complex"/>
    <property type="evidence" value="ECO:0007669"/>
    <property type="project" value="InterPro"/>
</dbReference>
<evidence type="ECO:0000259" key="1">
    <source>
        <dbReference type="Pfam" id="PF02601"/>
    </source>
</evidence>
<dbReference type="STRING" id="1166340.SAMN05192583_3544"/>
<dbReference type="AlphaFoldDB" id="A0A1H8JAL6"/>
<dbReference type="InterPro" id="IPR020579">
    <property type="entry name" value="Exonuc_VII_lsu_C"/>
</dbReference>
<dbReference type="GO" id="GO:0008855">
    <property type="term" value="F:exodeoxyribonuclease VII activity"/>
    <property type="evidence" value="ECO:0007669"/>
    <property type="project" value="InterPro"/>
</dbReference>
<organism evidence="2 3">
    <name type="scientific">Sphingomonas gellani</name>
    <dbReference type="NCBI Taxonomy" id="1166340"/>
    <lineage>
        <taxon>Bacteria</taxon>
        <taxon>Pseudomonadati</taxon>
        <taxon>Pseudomonadota</taxon>
        <taxon>Alphaproteobacteria</taxon>
        <taxon>Sphingomonadales</taxon>
        <taxon>Sphingomonadaceae</taxon>
        <taxon>Sphingomonas</taxon>
    </lineage>
</organism>
<dbReference type="OrthoDB" id="7235451at2"/>